<protein>
    <submittedName>
        <fullName evidence="1">PLAC8 family protein</fullName>
    </submittedName>
</protein>
<dbReference type="STRING" id="1448320.A0A319DBG0"/>
<dbReference type="VEuPathDB" id="FungiDB:BO71DRAFT_352960"/>
<dbReference type="NCBIfam" id="TIGR01571">
    <property type="entry name" value="A_thal_Cys_rich"/>
    <property type="match status" value="1"/>
</dbReference>
<name>A0A319DBG0_9EURO</name>
<dbReference type="EMBL" id="KZ825867">
    <property type="protein sequence ID" value="PYH94679.1"/>
    <property type="molecule type" value="Genomic_DNA"/>
</dbReference>
<gene>
    <name evidence="1" type="ORF">BO71DRAFT_352960</name>
</gene>
<dbReference type="PANTHER" id="PTHR15907">
    <property type="entry name" value="DUF614 FAMILY PROTEIN-RELATED"/>
    <property type="match status" value="1"/>
</dbReference>
<proteinExistence type="predicted"/>
<dbReference type="OrthoDB" id="1045822at2759"/>
<sequence>MSEQWRNSFWAFPSCDLCCQSCFCPCIVFGRTYERNNGNFEAGSCNVPCLGHAVACSLGLHAVCLCLERRNIRRQYNIEGGICGDFWGSLCCMGNVLMQAETESISRTTQPVTAQPYQTPGGMAYPNYAPQ</sequence>
<accession>A0A319DBG0</accession>
<keyword evidence="2" id="KW-1185">Reference proteome</keyword>
<evidence type="ECO:0000313" key="1">
    <source>
        <dbReference type="EMBL" id="PYH94679.1"/>
    </source>
</evidence>
<evidence type="ECO:0000313" key="2">
    <source>
        <dbReference type="Proteomes" id="UP000247810"/>
    </source>
</evidence>
<organism evidence="1 2">
    <name type="scientific">Aspergillus ellipticus CBS 707.79</name>
    <dbReference type="NCBI Taxonomy" id="1448320"/>
    <lineage>
        <taxon>Eukaryota</taxon>
        <taxon>Fungi</taxon>
        <taxon>Dikarya</taxon>
        <taxon>Ascomycota</taxon>
        <taxon>Pezizomycotina</taxon>
        <taxon>Eurotiomycetes</taxon>
        <taxon>Eurotiomycetidae</taxon>
        <taxon>Eurotiales</taxon>
        <taxon>Aspergillaceae</taxon>
        <taxon>Aspergillus</taxon>
        <taxon>Aspergillus subgen. Circumdati</taxon>
    </lineage>
</organism>
<dbReference type="AlphaFoldDB" id="A0A319DBG0"/>
<dbReference type="InterPro" id="IPR006461">
    <property type="entry name" value="PLAC_motif_containing"/>
</dbReference>
<dbReference type="Proteomes" id="UP000247810">
    <property type="component" value="Unassembled WGS sequence"/>
</dbReference>
<dbReference type="Pfam" id="PF04749">
    <property type="entry name" value="PLAC8"/>
    <property type="match status" value="1"/>
</dbReference>
<reference evidence="1 2" key="1">
    <citation type="submission" date="2018-02" db="EMBL/GenBank/DDBJ databases">
        <title>The genomes of Aspergillus section Nigri reveals drivers in fungal speciation.</title>
        <authorList>
            <consortium name="DOE Joint Genome Institute"/>
            <person name="Vesth T.C."/>
            <person name="Nybo J."/>
            <person name="Theobald S."/>
            <person name="Brandl J."/>
            <person name="Frisvad J.C."/>
            <person name="Nielsen K.F."/>
            <person name="Lyhne E.K."/>
            <person name="Kogle M.E."/>
            <person name="Kuo A."/>
            <person name="Riley R."/>
            <person name="Clum A."/>
            <person name="Nolan M."/>
            <person name="Lipzen A."/>
            <person name="Salamov A."/>
            <person name="Henrissat B."/>
            <person name="Wiebenga A."/>
            <person name="De vries R.P."/>
            <person name="Grigoriev I.V."/>
            <person name="Mortensen U.H."/>
            <person name="Andersen M.R."/>
            <person name="Baker S.E."/>
        </authorList>
    </citation>
    <scope>NUCLEOTIDE SEQUENCE [LARGE SCALE GENOMIC DNA]</scope>
    <source>
        <strain evidence="1 2">CBS 707.79</strain>
    </source>
</reference>